<dbReference type="Gene3D" id="3.40.50.2000">
    <property type="entry name" value="Glycogen Phosphorylase B"/>
    <property type="match status" value="2"/>
</dbReference>
<accession>A0A543I6R0</accession>
<keyword evidence="2 5" id="KW-0808">Transferase</keyword>
<evidence type="ECO:0000259" key="3">
    <source>
        <dbReference type="Pfam" id="PF00534"/>
    </source>
</evidence>
<dbReference type="AlphaFoldDB" id="A0A543I6R0"/>
<name>A0A543I6R0_9MICO</name>
<comment type="caution">
    <text evidence="5">The sequence shown here is derived from an EMBL/GenBank/DDBJ whole genome shotgun (WGS) entry which is preliminary data.</text>
</comment>
<reference evidence="5 6" key="1">
    <citation type="submission" date="2019-06" db="EMBL/GenBank/DDBJ databases">
        <title>Sequencing the genomes of 1000 actinobacteria strains.</title>
        <authorList>
            <person name="Klenk H.-P."/>
        </authorList>
    </citation>
    <scope>NUCLEOTIDE SEQUENCE [LARGE SCALE GENOMIC DNA]</scope>
    <source>
        <strain evidence="5 6">DSM 18031</strain>
    </source>
</reference>
<dbReference type="CDD" id="cd03809">
    <property type="entry name" value="GT4_MtfB-like"/>
    <property type="match status" value="1"/>
</dbReference>
<dbReference type="SUPFAM" id="SSF53756">
    <property type="entry name" value="UDP-Glycosyltransferase/glycogen phosphorylase"/>
    <property type="match status" value="1"/>
</dbReference>
<dbReference type="Proteomes" id="UP000318331">
    <property type="component" value="Unassembled WGS sequence"/>
</dbReference>
<feature type="domain" description="Glycosyltransferase subfamily 4-like N-terminal" evidence="4">
    <location>
        <begin position="24"/>
        <end position="178"/>
    </location>
</feature>
<evidence type="ECO:0000313" key="6">
    <source>
        <dbReference type="Proteomes" id="UP000318331"/>
    </source>
</evidence>
<dbReference type="Pfam" id="PF00534">
    <property type="entry name" value="Glycos_transf_1"/>
    <property type="match status" value="1"/>
</dbReference>
<gene>
    <name evidence="5" type="ORF">FB466_1073</name>
</gene>
<evidence type="ECO:0000313" key="5">
    <source>
        <dbReference type="EMBL" id="TQM66239.1"/>
    </source>
</evidence>
<dbReference type="InterPro" id="IPR028098">
    <property type="entry name" value="Glyco_trans_4-like_N"/>
</dbReference>
<dbReference type="PANTHER" id="PTHR46401:SF2">
    <property type="entry name" value="GLYCOSYLTRANSFERASE WBBK-RELATED"/>
    <property type="match status" value="1"/>
</dbReference>
<keyword evidence="6" id="KW-1185">Reference proteome</keyword>
<protein>
    <submittedName>
        <fullName evidence="5">Glycosyltransferase involved in cell wall biosynthesis</fullName>
    </submittedName>
</protein>
<dbReference type="InterPro" id="IPR001296">
    <property type="entry name" value="Glyco_trans_1"/>
</dbReference>
<proteinExistence type="predicted"/>
<evidence type="ECO:0000256" key="2">
    <source>
        <dbReference type="ARBA" id="ARBA00022679"/>
    </source>
</evidence>
<dbReference type="GO" id="GO:0016757">
    <property type="term" value="F:glycosyltransferase activity"/>
    <property type="evidence" value="ECO:0007669"/>
    <property type="project" value="UniProtKB-KW"/>
</dbReference>
<dbReference type="EMBL" id="VFPN01000001">
    <property type="protein sequence ID" value="TQM66239.1"/>
    <property type="molecule type" value="Genomic_DNA"/>
</dbReference>
<evidence type="ECO:0000256" key="1">
    <source>
        <dbReference type="ARBA" id="ARBA00022676"/>
    </source>
</evidence>
<feature type="domain" description="Glycosyl transferase family 1" evidence="3">
    <location>
        <begin position="194"/>
        <end position="337"/>
    </location>
</feature>
<dbReference type="PANTHER" id="PTHR46401">
    <property type="entry name" value="GLYCOSYLTRANSFERASE WBBK-RELATED"/>
    <property type="match status" value="1"/>
</dbReference>
<organism evidence="5 6">
    <name type="scientific">Klugiella xanthotipulae</name>
    <dbReference type="NCBI Taxonomy" id="244735"/>
    <lineage>
        <taxon>Bacteria</taxon>
        <taxon>Bacillati</taxon>
        <taxon>Actinomycetota</taxon>
        <taxon>Actinomycetes</taxon>
        <taxon>Micrococcales</taxon>
        <taxon>Microbacteriaceae</taxon>
        <taxon>Klugiella</taxon>
    </lineage>
</organism>
<sequence>MPLVVSITMKVLFDARYIRTDFHDGISRYSAELGAALAEFIPVTFLIHDDAQRASLPAGADCVLIHPPTSAKEPWTARILNKHRPDVVFSPMQTMGTAGRRFGLILTLHDMIYYRHRTPPRDLAWPIRLGWRMFHLSYLPQRATLNAADMVATVSETSKRDFERVRLTKRPIVVIPNAPRPDDALSPYREVPREAPTNLIYMGSFMPYKNVETLIRGMAGLPQHTLHLLSRISPQRRAELAAIIPSGSRVVFHGGVTDEEYARLLRDNAILVSGSKDEGYGLPLAEALALGVSAVVSDLPIFREVAAGGALYFAPDSPEDFAEKVRKLNDFEVREAVIESGSAHIRTFSWTRSAQILLTTLQSVTEKRQLARKTRHAAS</sequence>
<evidence type="ECO:0000259" key="4">
    <source>
        <dbReference type="Pfam" id="PF13439"/>
    </source>
</evidence>
<keyword evidence="1" id="KW-0328">Glycosyltransferase</keyword>
<dbReference type="GO" id="GO:0009103">
    <property type="term" value="P:lipopolysaccharide biosynthetic process"/>
    <property type="evidence" value="ECO:0007669"/>
    <property type="project" value="TreeGrafter"/>
</dbReference>
<dbReference type="Pfam" id="PF13439">
    <property type="entry name" value="Glyco_transf_4"/>
    <property type="match status" value="1"/>
</dbReference>